<gene>
    <name evidence="3" type="ORF">GCM10007895_14850</name>
</gene>
<dbReference type="InterPro" id="IPR011059">
    <property type="entry name" value="Metal-dep_hydrolase_composite"/>
</dbReference>
<feature type="chain" id="PRO_5041270815" evidence="1">
    <location>
        <begin position="25"/>
        <end position="553"/>
    </location>
</feature>
<dbReference type="InterPro" id="IPR032466">
    <property type="entry name" value="Metal_Hydrolase"/>
</dbReference>
<organism evidence="3 4">
    <name type="scientific">Paraferrimonas sedimenticola</name>
    <dbReference type="NCBI Taxonomy" id="375674"/>
    <lineage>
        <taxon>Bacteria</taxon>
        <taxon>Pseudomonadati</taxon>
        <taxon>Pseudomonadota</taxon>
        <taxon>Gammaproteobacteria</taxon>
        <taxon>Alteromonadales</taxon>
        <taxon>Ferrimonadaceae</taxon>
        <taxon>Paraferrimonas</taxon>
    </lineage>
</organism>
<proteinExistence type="predicted"/>
<dbReference type="RefSeq" id="WP_095505378.1">
    <property type="nucleotide sequence ID" value="NZ_BSNC01000004.1"/>
</dbReference>
<dbReference type="GO" id="GO:0016810">
    <property type="term" value="F:hydrolase activity, acting on carbon-nitrogen (but not peptide) bonds"/>
    <property type="evidence" value="ECO:0007669"/>
    <property type="project" value="InterPro"/>
</dbReference>
<reference evidence="3" key="2">
    <citation type="submission" date="2023-01" db="EMBL/GenBank/DDBJ databases">
        <title>Draft genome sequence of Paraferrimonas sedimenticola strain NBRC 101628.</title>
        <authorList>
            <person name="Sun Q."/>
            <person name="Mori K."/>
        </authorList>
    </citation>
    <scope>NUCLEOTIDE SEQUENCE</scope>
    <source>
        <strain evidence="3">NBRC 101628</strain>
    </source>
</reference>
<dbReference type="Gene3D" id="2.30.40.10">
    <property type="entry name" value="Urease, subunit C, domain 1"/>
    <property type="match status" value="1"/>
</dbReference>
<keyword evidence="4" id="KW-1185">Reference proteome</keyword>
<dbReference type="AlphaFoldDB" id="A0AA37RWB6"/>
<feature type="domain" description="Amidohydrolase 3" evidence="2">
    <location>
        <begin position="72"/>
        <end position="551"/>
    </location>
</feature>
<dbReference type="Proteomes" id="UP001161422">
    <property type="component" value="Unassembled WGS sequence"/>
</dbReference>
<dbReference type="Gene3D" id="3.20.20.140">
    <property type="entry name" value="Metal-dependent hydrolases"/>
    <property type="match status" value="1"/>
</dbReference>
<name>A0AA37RWB6_9GAMM</name>
<dbReference type="Pfam" id="PF07969">
    <property type="entry name" value="Amidohydro_3"/>
    <property type="match status" value="1"/>
</dbReference>
<dbReference type="SUPFAM" id="SSF51338">
    <property type="entry name" value="Composite domain of metallo-dependent hydrolases"/>
    <property type="match status" value="1"/>
</dbReference>
<dbReference type="EMBL" id="BSNC01000004">
    <property type="protein sequence ID" value="GLP96179.1"/>
    <property type="molecule type" value="Genomic_DNA"/>
</dbReference>
<dbReference type="InterPro" id="IPR013108">
    <property type="entry name" value="Amidohydro_3"/>
</dbReference>
<dbReference type="InterPro" id="IPR033932">
    <property type="entry name" value="YtcJ-like"/>
</dbReference>
<protein>
    <submittedName>
        <fullName evidence="3">Amidohydrolase</fullName>
    </submittedName>
</protein>
<accession>A0AA37RWB6</accession>
<dbReference type="CDD" id="cd01300">
    <property type="entry name" value="YtcJ_like"/>
    <property type="match status" value="1"/>
</dbReference>
<evidence type="ECO:0000256" key="1">
    <source>
        <dbReference type="SAM" id="SignalP"/>
    </source>
</evidence>
<comment type="caution">
    <text evidence="3">The sequence shown here is derived from an EMBL/GenBank/DDBJ whole genome shotgun (WGS) entry which is preliminary data.</text>
</comment>
<reference evidence="3" key="1">
    <citation type="journal article" date="2014" name="Int. J. Syst. Evol. Microbiol.">
        <title>Complete genome sequence of Corynebacterium casei LMG S-19264T (=DSM 44701T), isolated from a smear-ripened cheese.</title>
        <authorList>
            <consortium name="US DOE Joint Genome Institute (JGI-PGF)"/>
            <person name="Walter F."/>
            <person name="Albersmeier A."/>
            <person name="Kalinowski J."/>
            <person name="Ruckert C."/>
        </authorList>
    </citation>
    <scope>NUCLEOTIDE SEQUENCE</scope>
    <source>
        <strain evidence="3">NBRC 101628</strain>
    </source>
</reference>
<dbReference type="PANTHER" id="PTHR22642:SF2">
    <property type="entry name" value="PROTEIN LONG AFTER FAR-RED 3"/>
    <property type="match status" value="1"/>
</dbReference>
<sequence>MATRIYQSLAAAALLCSVPYHVLAESSLLHNVKGYTVNQGKLVEFAALKFEEDRVSQVFLQAPKLSSDIADQIIDGKGKTLLPGLIDAHGHVLGYGQGLLRVDLRNSSSEADAVAMVTQFAKESGVEGWVLGRGWNQEVWSERAFPSAKALDAVFPDQAVYLTRVDGHAGWANSKAMELAGITANTQSPSGGEIIRDAEGNPTGVFVDNAMDLITHAIARPSVKEQQTLLLNALNELASMGLTSVHDAGVSLDTIQAYKNLDVAGLLPIRVNVMVDVLDPEWLSQLEQGVYHSPSNKLSINSVKISADGALGSRGAALIKAYSDRPGQFGLLLHEPKQLHQLIETSMKAGYQVNTHAIGDKANLLVLDDYIELIKKTGTVDLRHRVEHAQILQPQDLNRFAKNGIIASMQATHATSDKNMAEDRLGSERIKGAYAWKTLLSNGTIIANGSDFPVESPNPFYGLHAAITRQDHDNQPKGGWYANEAMDFTQALKSFTYDAAYAGHQEKLIGSLEAGKKADFILIDRDIKQVDPSQIWQTQVKQVWVDGKLIYTK</sequence>
<evidence type="ECO:0000259" key="2">
    <source>
        <dbReference type="Pfam" id="PF07969"/>
    </source>
</evidence>
<dbReference type="PANTHER" id="PTHR22642">
    <property type="entry name" value="IMIDAZOLONEPROPIONASE"/>
    <property type="match status" value="1"/>
</dbReference>
<keyword evidence="1" id="KW-0732">Signal</keyword>
<feature type="signal peptide" evidence="1">
    <location>
        <begin position="1"/>
        <end position="24"/>
    </location>
</feature>
<dbReference type="Gene3D" id="3.10.310.70">
    <property type="match status" value="1"/>
</dbReference>
<dbReference type="SUPFAM" id="SSF51556">
    <property type="entry name" value="Metallo-dependent hydrolases"/>
    <property type="match status" value="1"/>
</dbReference>
<evidence type="ECO:0000313" key="3">
    <source>
        <dbReference type="EMBL" id="GLP96179.1"/>
    </source>
</evidence>
<evidence type="ECO:0000313" key="4">
    <source>
        <dbReference type="Proteomes" id="UP001161422"/>
    </source>
</evidence>